<dbReference type="OrthoDB" id="174605at2157"/>
<comment type="caution">
    <text evidence="1">The sequence shown here is derived from an EMBL/GenBank/DDBJ whole genome shotgun (WGS) entry which is preliminary data.</text>
</comment>
<accession>A0A1S8AVJ5</accession>
<protein>
    <submittedName>
        <fullName evidence="1">Uncharacterized protein</fullName>
    </submittedName>
</protein>
<evidence type="ECO:0000313" key="1">
    <source>
        <dbReference type="EMBL" id="OLZ40692.1"/>
    </source>
</evidence>
<dbReference type="AlphaFoldDB" id="A0A1S8AVJ5"/>
<reference evidence="2" key="1">
    <citation type="submission" date="2016-04" db="EMBL/GenBank/DDBJ databases">
        <authorList>
            <person name="Chen S.-C."/>
            <person name="Lai M.-C."/>
        </authorList>
    </citation>
    <scope>NUCLEOTIDE SEQUENCE [LARGE SCALE GENOMIC DNA]</scope>
    <source>
        <strain evidence="2">AB14</strain>
    </source>
</reference>
<name>A0A1S8AVJ5_9EURY</name>
<proteinExistence type="predicted"/>
<dbReference type="RefSeq" id="WP_076144938.1">
    <property type="nucleotide sequence ID" value="NZ_LWLN01000001.1"/>
</dbReference>
<sequence>MATNQTTPGPDTTKRFLVTCADCAYERSAAGRTEATRLGDDHRLETGHELVALEVPASAVGA</sequence>
<organism evidence="1 2">
    <name type="scientific">Natrinema saccharevitans</name>
    <dbReference type="NCBI Taxonomy" id="301967"/>
    <lineage>
        <taxon>Archaea</taxon>
        <taxon>Methanobacteriati</taxon>
        <taxon>Methanobacteriota</taxon>
        <taxon>Stenosarchaea group</taxon>
        <taxon>Halobacteria</taxon>
        <taxon>Halobacteriales</taxon>
        <taxon>Natrialbaceae</taxon>
        <taxon>Natrinema</taxon>
    </lineage>
</organism>
<evidence type="ECO:0000313" key="2">
    <source>
        <dbReference type="Proteomes" id="UP000189370"/>
    </source>
</evidence>
<gene>
    <name evidence="1" type="ORF">A6E15_06660</name>
</gene>
<dbReference type="EMBL" id="LWLN01000001">
    <property type="protein sequence ID" value="OLZ40692.1"/>
    <property type="molecule type" value="Genomic_DNA"/>
</dbReference>
<keyword evidence="2" id="KW-1185">Reference proteome</keyword>
<dbReference type="Proteomes" id="UP000189370">
    <property type="component" value="Unassembled WGS sequence"/>
</dbReference>